<feature type="compositionally biased region" description="Basic and acidic residues" evidence="1">
    <location>
        <begin position="7"/>
        <end position="17"/>
    </location>
</feature>
<feature type="region of interest" description="Disordered" evidence="1">
    <location>
        <begin position="1"/>
        <end position="27"/>
    </location>
</feature>
<dbReference type="EMBL" id="BGPR01035711">
    <property type="protein sequence ID" value="GBO10661.1"/>
    <property type="molecule type" value="Genomic_DNA"/>
</dbReference>
<organism evidence="2 3">
    <name type="scientific">Araneus ventricosus</name>
    <name type="common">Orbweaver spider</name>
    <name type="synonym">Epeira ventricosa</name>
    <dbReference type="NCBI Taxonomy" id="182803"/>
    <lineage>
        <taxon>Eukaryota</taxon>
        <taxon>Metazoa</taxon>
        <taxon>Ecdysozoa</taxon>
        <taxon>Arthropoda</taxon>
        <taxon>Chelicerata</taxon>
        <taxon>Arachnida</taxon>
        <taxon>Araneae</taxon>
        <taxon>Araneomorphae</taxon>
        <taxon>Entelegynae</taxon>
        <taxon>Araneoidea</taxon>
        <taxon>Araneidae</taxon>
        <taxon>Araneus</taxon>
    </lineage>
</organism>
<evidence type="ECO:0000313" key="2">
    <source>
        <dbReference type="EMBL" id="GBO10661.1"/>
    </source>
</evidence>
<reference evidence="2 3" key="1">
    <citation type="journal article" date="2019" name="Sci. Rep.">
        <title>Orb-weaving spider Araneus ventricosus genome elucidates the spidroin gene catalogue.</title>
        <authorList>
            <person name="Kono N."/>
            <person name="Nakamura H."/>
            <person name="Ohtoshi R."/>
            <person name="Moran D.A.P."/>
            <person name="Shinohara A."/>
            <person name="Yoshida Y."/>
            <person name="Fujiwara M."/>
            <person name="Mori M."/>
            <person name="Tomita M."/>
            <person name="Arakawa K."/>
        </authorList>
    </citation>
    <scope>NUCLEOTIDE SEQUENCE [LARGE SCALE GENOMIC DNA]</scope>
</reference>
<sequence>MRHTYIWRHDERTRPEETPISPAARKQHAMKALNIDIVKRRRMIYSVRRHCRQRHVHSTKRVKARSQLPAGDLFNIINGTNHLIDER</sequence>
<gene>
    <name evidence="2" type="ORF">AVEN_50176_1</name>
</gene>
<keyword evidence="3" id="KW-1185">Reference proteome</keyword>
<name>A0A4Y2UF65_ARAVE</name>
<protein>
    <submittedName>
        <fullName evidence="2">Uncharacterized protein</fullName>
    </submittedName>
</protein>
<proteinExistence type="predicted"/>
<comment type="caution">
    <text evidence="2">The sequence shown here is derived from an EMBL/GenBank/DDBJ whole genome shotgun (WGS) entry which is preliminary data.</text>
</comment>
<evidence type="ECO:0000313" key="3">
    <source>
        <dbReference type="Proteomes" id="UP000499080"/>
    </source>
</evidence>
<accession>A0A4Y2UF65</accession>
<dbReference type="Proteomes" id="UP000499080">
    <property type="component" value="Unassembled WGS sequence"/>
</dbReference>
<evidence type="ECO:0000256" key="1">
    <source>
        <dbReference type="SAM" id="MobiDB-lite"/>
    </source>
</evidence>
<dbReference type="AlphaFoldDB" id="A0A4Y2UF65"/>